<gene>
    <name evidence="2" type="ORF">SAMN05444277_11755</name>
</gene>
<proteinExistence type="predicted"/>
<dbReference type="SUPFAM" id="SSF54637">
    <property type="entry name" value="Thioesterase/thiol ester dehydrase-isomerase"/>
    <property type="match status" value="1"/>
</dbReference>
<dbReference type="Pfam" id="PF22818">
    <property type="entry name" value="ApeI-like"/>
    <property type="match status" value="1"/>
</dbReference>
<evidence type="ECO:0000313" key="3">
    <source>
        <dbReference type="Proteomes" id="UP000199031"/>
    </source>
</evidence>
<dbReference type="EMBL" id="FOXQ01000017">
    <property type="protein sequence ID" value="SFQ52447.1"/>
    <property type="molecule type" value="Genomic_DNA"/>
</dbReference>
<dbReference type="STRING" id="1465490.SAMN05444277_11755"/>
<dbReference type="AlphaFoldDB" id="A0A1I5Z8M8"/>
<protein>
    <submittedName>
        <fullName evidence="2">3-hydroxyacyl-[acyl-carrier-protein] dehydratase</fullName>
    </submittedName>
</protein>
<dbReference type="Gene3D" id="3.10.129.10">
    <property type="entry name" value="Hotdog Thioesterase"/>
    <property type="match status" value="1"/>
</dbReference>
<dbReference type="RefSeq" id="WP_090662809.1">
    <property type="nucleotide sequence ID" value="NZ_FOXQ01000017.1"/>
</dbReference>
<accession>A0A1I5Z8M8</accession>
<evidence type="ECO:0000313" key="2">
    <source>
        <dbReference type="EMBL" id="SFQ52447.1"/>
    </source>
</evidence>
<dbReference type="InterPro" id="IPR029069">
    <property type="entry name" value="HotDog_dom_sf"/>
</dbReference>
<sequence>MLKNALYIIQHIEQATNSITALIGLNSAHEIFMGHFPVRAVLPGACMLQIIKELLEEALHSKLRLIKADEIKFLRIIEPEANTVISFSIDFEQVEESVFNVNAKILKAGEVCYKMKASYKPANI</sequence>
<dbReference type="OrthoDB" id="9772788at2"/>
<dbReference type="InterPro" id="IPR054545">
    <property type="entry name" value="ApeI-like"/>
</dbReference>
<evidence type="ECO:0000259" key="1">
    <source>
        <dbReference type="Pfam" id="PF22818"/>
    </source>
</evidence>
<organism evidence="2 3">
    <name type="scientific">Parafilimonas terrae</name>
    <dbReference type="NCBI Taxonomy" id="1465490"/>
    <lineage>
        <taxon>Bacteria</taxon>
        <taxon>Pseudomonadati</taxon>
        <taxon>Bacteroidota</taxon>
        <taxon>Chitinophagia</taxon>
        <taxon>Chitinophagales</taxon>
        <taxon>Chitinophagaceae</taxon>
        <taxon>Parafilimonas</taxon>
    </lineage>
</organism>
<dbReference type="Proteomes" id="UP000199031">
    <property type="component" value="Unassembled WGS sequence"/>
</dbReference>
<feature type="domain" description="ApeI dehydratase-like" evidence="1">
    <location>
        <begin position="13"/>
        <end position="101"/>
    </location>
</feature>
<name>A0A1I5Z8M8_9BACT</name>
<keyword evidence="3" id="KW-1185">Reference proteome</keyword>
<reference evidence="2 3" key="1">
    <citation type="submission" date="2016-10" db="EMBL/GenBank/DDBJ databases">
        <authorList>
            <person name="de Groot N.N."/>
        </authorList>
    </citation>
    <scope>NUCLEOTIDE SEQUENCE [LARGE SCALE GENOMIC DNA]</scope>
    <source>
        <strain evidence="2 3">DSM 28286</strain>
    </source>
</reference>